<feature type="non-terminal residue" evidence="1">
    <location>
        <position position="1"/>
    </location>
</feature>
<feature type="non-terminal residue" evidence="1">
    <location>
        <position position="506"/>
    </location>
</feature>
<name>X0T6H3_9ZZZZ</name>
<sequence>LTPLVMGGKTTTRLLGVAGPLVTGKPARVLETAYNPIRTLTARTYQIGKAEFAFSDRARRAITALSKGNLKSQREINALVKESVNLGYVSKNPDAIRQATEMIRAGSGSFGRALRPGWMARLAEPLRMNRLLSPVDVLFENMWMAPFAGVAPLLVPTTKVGGRLAVKAIDAVGKTHPIKTALWLGARVGPEIGHDAYAAAAKGKLASWVFQSTTRSLEREATRTMGRVRTMFGQAKTDLGLMEDEVLSAFRFSQDDVIRRLGLDDGSKDILRAVLEPSEEMTDDVFQLLVAGATGEQQVLDGIQLGIQRHLRRNLVSLEKAAPETLTAVNRFWGWTHGLVSRWKPWVTSRMPHFWPLNTIDNIGRGGTGLAKASMNEVKAYMVKHGYPEDLATHITPSVFELMKKGFVNPTDLVAMSHGLQATVVGGETITRQAAPLTQLGIEQATKKGQTSFGFLDRLGRNMHAGVLRQDQNAQIALTELGTSRGLLRDIMTAPVEDEVYRLRQF</sequence>
<evidence type="ECO:0000313" key="1">
    <source>
        <dbReference type="EMBL" id="GAF83787.1"/>
    </source>
</evidence>
<reference evidence="1" key="1">
    <citation type="journal article" date="2014" name="Front. Microbiol.">
        <title>High frequency of phylogenetically diverse reductive dehalogenase-homologous genes in deep subseafloor sedimentary metagenomes.</title>
        <authorList>
            <person name="Kawai M."/>
            <person name="Futagami T."/>
            <person name="Toyoda A."/>
            <person name="Takaki Y."/>
            <person name="Nishi S."/>
            <person name="Hori S."/>
            <person name="Arai W."/>
            <person name="Tsubouchi T."/>
            <person name="Morono Y."/>
            <person name="Uchiyama I."/>
            <person name="Ito T."/>
            <person name="Fujiyama A."/>
            <person name="Inagaki F."/>
            <person name="Takami H."/>
        </authorList>
    </citation>
    <scope>NUCLEOTIDE SEQUENCE</scope>
    <source>
        <strain evidence="1">Expedition CK06-06</strain>
    </source>
</reference>
<protein>
    <submittedName>
        <fullName evidence="1">Uncharacterized protein</fullName>
    </submittedName>
</protein>
<proteinExistence type="predicted"/>
<organism evidence="1">
    <name type="scientific">marine sediment metagenome</name>
    <dbReference type="NCBI Taxonomy" id="412755"/>
    <lineage>
        <taxon>unclassified sequences</taxon>
        <taxon>metagenomes</taxon>
        <taxon>ecological metagenomes</taxon>
    </lineage>
</organism>
<comment type="caution">
    <text evidence="1">The sequence shown here is derived from an EMBL/GenBank/DDBJ whole genome shotgun (WGS) entry which is preliminary data.</text>
</comment>
<accession>X0T6H3</accession>
<dbReference type="EMBL" id="BARS01002285">
    <property type="protein sequence ID" value="GAF83787.1"/>
    <property type="molecule type" value="Genomic_DNA"/>
</dbReference>
<dbReference type="AlphaFoldDB" id="X0T6H3"/>
<gene>
    <name evidence="1" type="ORF">S01H1_04313</name>
</gene>